<organism evidence="1">
    <name type="scientific">uncultured organism MedDCM-OCT-S05-C185</name>
    <dbReference type="NCBI Taxonomy" id="743621"/>
    <lineage>
        <taxon>unclassified sequences</taxon>
        <taxon>environmental samples</taxon>
    </lineage>
</organism>
<protein>
    <submittedName>
        <fullName evidence="1">Uncharacterized protein</fullName>
    </submittedName>
</protein>
<reference evidence="1" key="1">
    <citation type="journal article" date="2010" name="ISME J.">
        <title>Metagenome of the Mediterranean deep chlorophyll maximum studied by direct and fosmid library 454 pyrosequencing.</title>
        <authorList>
            <person name="Ghai R."/>
            <person name="Martin-Cuadrado A.B."/>
            <person name="Molto A.G."/>
            <person name="Heredia I.G."/>
            <person name="Cabrera R."/>
            <person name="Martin J."/>
            <person name="Verdu M."/>
            <person name="Deschamps P."/>
            <person name="Moreira D."/>
            <person name="Lopez-Garcia P."/>
            <person name="Mira A."/>
            <person name="Rodriguez-Valera F."/>
        </authorList>
    </citation>
    <scope>NUCLEOTIDE SEQUENCE</scope>
</reference>
<sequence length="74" mass="8357">MDSIDLQVNRLIRVAFGPFQLGNLSAGAVEEVPENKLKEQLSVFNESQNKNIKVMRGKNAHYIRRKARSKASNT</sequence>
<accession>D6PKC4</accession>
<dbReference type="AlphaFoldDB" id="D6PKC4"/>
<proteinExistence type="predicted"/>
<name>D6PKC4_9ZZZZ</name>
<dbReference type="EMBL" id="GU943122">
    <property type="protein sequence ID" value="ADD96175.1"/>
    <property type="molecule type" value="Genomic_DNA"/>
</dbReference>
<evidence type="ECO:0000313" key="1">
    <source>
        <dbReference type="EMBL" id="ADD96175.1"/>
    </source>
</evidence>